<evidence type="ECO:0000259" key="3">
    <source>
        <dbReference type="Pfam" id="PF01565"/>
    </source>
</evidence>
<keyword evidence="2" id="KW-0560">Oxidoreductase</keyword>
<gene>
    <name evidence="5" type="ORF">S40285_08683</name>
</gene>
<dbReference type="InterPro" id="IPR016169">
    <property type="entry name" value="FAD-bd_PCMH_sub2"/>
</dbReference>
<dbReference type="GO" id="GO:0016491">
    <property type="term" value="F:oxidoreductase activity"/>
    <property type="evidence" value="ECO:0007669"/>
    <property type="project" value="UniProtKB-KW"/>
</dbReference>
<sequence>MCPVQQLDQDFQTSTPVGRPYPYNITCAPVNHAADEQPGTCILGSLPAYAINATTREDIAATSAFAKRNNIRLVVTGTGHDLLGRSDGYGGLEVWLRYFRNDITFQTTYRSAAGDYVYKVAEEHNVIVVGGGSISVGAIDLLRSIRGGGPGYGIVLSNIVKAHPNVDAVAFHSLAIAPFFQTPENPELLDAVTVILQAYPDLSDAGFAGYTYWFRSFPDPFIGNISSEYSHRFWTIGKTQEEANTNFTPAVEIVSGNANEFASNVVLLVGGGQVFKDAADRNSGLHPAWRMSSFALVTGRGIPRTASNEVRRNLNDDITFVKGAATKALAPVPGGYMNEGDRHDPDYKDTFYGSNYAAHLAAKLKYDPEHVFYCPTCVGSEVWIGLPDEPLCRAWKRLESTFLSM</sequence>
<dbReference type="InParanoid" id="A0A084QWW8"/>
<reference evidence="5 6" key="1">
    <citation type="journal article" date="2014" name="BMC Genomics">
        <title>Comparative genome sequencing reveals chemotype-specific gene clusters in the toxigenic black mold Stachybotrys.</title>
        <authorList>
            <person name="Semeiks J."/>
            <person name="Borek D."/>
            <person name="Otwinowski Z."/>
            <person name="Grishin N.V."/>
        </authorList>
    </citation>
    <scope>NUCLEOTIDE SEQUENCE [LARGE SCALE GENOMIC DNA]</scope>
    <source>
        <strain evidence="5 6">IBT 40285</strain>
    </source>
</reference>
<keyword evidence="6" id="KW-1185">Reference proteome</keyword>
<dbReference type="AlphaFoldDB" id="A0A084QWW8"/>
<protein>
    <recommendedName>
        <fullName evidence="7">FAD-binding PCMH-type domain-containing protein</fullName>
    </recommendedName>
</protein>
<dbReference type="PANTHER" id="PTHR13878">
    <property type="entry name" value="GULONOLACTONE OXIDASE"/>
    <property type="match status" value="1"/>
</dbReference>
<dbReference type="Pfam" id="PF01565">
    <property type="entry name" value="FAD_binding_4"/>
    <property type="match status" value="1"/>
</dbReference>
<dbReference type="SUPFAM" id="SSF56176">
    <property type="entry name" value="FAD-binding/transporter-associated domain-like"/>
    <property type="match status" value="1"/>
</dbReference>
<dbReference type="InterPro" id="IPR050432">
    <property type="entry name" value="FAD-linked_Oxidoreductases_BP"/>
</dbReference>
<evidence type="ECO:0000313" key="6">
    <source>
        <dbReference type="Proteomes" id="UP000028524"/>
    </source>
</evidence>
<dbReference type="Pfam" id="PF08031">
    <property type="entry name" value="BBE"/>
    <property type="match status" value="1"/>
</dbReference>
<evidence type="ECO:0000256" key="1">
    <source>
        <dbReference type="ARBA" id="ARBA00005466"/>
    </source>
</evidence>
<dbReference type="HOGENOM" id="CLU_018354_4_3_1"/>
<dbReference type="OrthoDB" id="9983560at2759"/>
<feature type="domain" description="FAD linked oxidase N-terminal" evidence="3">
    <location>
        <begin position="47"/>
        <end position="109"/>
    </location>
</feature>
<dbReference type="Gene3D" id="3.30.465.10">
    <property type="match status" value="1"/>
</dbReference>
<dbReference type="InterPro" id="IPR036318">
    <property type="entry name" value="FAD-bd_PCMH-like_sf"/>
</dbReference>
<dbReference type="STRING" id="1283841.A0A084QWW8"/>
<comment type="similarity">
    <text evidence="1">Belongs to the oxygen-dependent FAD-linked oxidoreductase family.</text>
</comment>
<evidence type="ECO:0000259" key="4">
    <source>
        <dbReference type="Pfam" id="PF08031"/>
    </source>
</evidence>
<dbReference type="GO" id="GO:0050660">
    <property type="term" value="F:flavin adenine dinucleotide binding"/>
    <property type="evidence" value="ECO:0007669"/>
    <property type="project" value="InterPro"/>
</dbReference>
<dbReference type="InterPro" id="IPR012951">
    <property type="entry name" value="BBE"/>
</dbReference>
<evidence type="ECO:0000313" key="5">
    <source>
        <dbReference type="EMBL" id="KFA68453.1"/>
    </source>
</evidence>
<accession>A0A084QWW8</accession>
<evidence type="ECO:0000256" key="2">
    <source>
        <dbReference type="ARBA" id="ARBA00023002"/>
    </source>
</evidence>
<evidence type="ECO:0008006" key="7">
    <source>
        <dbReference type="Google" id="ProtNLM"/>
    </source>
</evidence>
<proteinExistence type="inferred from homology"/>
<name>A0A084QWW8_STAC4</name>
<dbReference type="Proteomes" id="UP000028524">
    <property type="component" value="Unassembled WGS sequence"/>
</dbReference>
<organism evidence="5 6">
    <name type="scientific">Stachybotrys chlorohalonatus (strain IBT 40285)</name>
    <dbReference type="NCBI Taxonomy" id="1283841"/>
    <lineage>
        <taxon>Eukaryota</taxon>
        <taxon>Fungi</taxon>
        <taxon>Dikarya</taxon>
        <taxon>Ascomycota</taxon>
        <taxon>Pezizomycotina</taxon>
        <taxon>Sordariomycetes</taxon>
        <taxon>Hypocreomycetidae</taxon>
        <taxon>Hypocreales</taxon>
        <taxon>Stachybotryaceae</taxon>
        <taxon>Stachybotrys</taxon>
    </lineage>
</organism>
<dbReference type="EMBL" id="KL659863">
    <property type="protein sequence ID" value="KFA68453.1"/>
    <property type="molecule type" value="Genomic_DNA"/>
</dbReference>
<dbReference type="InterPro" id="IPR006094">
    <property type="entry name" value="Oxid_FAD_bind_N"/>
</dbReference>
<feature type="domain" description="Berberine/berberine-like" evidence="4">
    <location>
        <begin position="336"/>
        <end position="376"/>
    </location>
</feature>
<dbReference type="PANTHER" id="PTHR13878:SF91">
    <property type="entry name" value="FAD BINDING DOMAIN PROTEIN (AFU_ORTHOLOGUE AFUA_6G12070)-RELATED"/>
    <property type="match status" value="1"/>
</dbReference>